<protein>
    <submittedName>
        <fullName evidence="3">Nuclear transport factor 2 family protein</fullName>
    </submittedName>
</protein>
<organism evidence="3 4">
    <name type="scientific">Novosphingobium album</name>
    <name type="common">ex Hu et al. 2023</name>
    <dbReference type="NCBI Taxonomy" id="2930093"/>
    <lineage>
        <taxon>Bacteria</taxon>
        <taxon>Pseudomonadati</taxon>
        <taxon>Pseudomonadota</taxon>
        <taxon>Alphaproteobacteria</taxon>
        <taxon>Sphingomonadales</taxon>
        <taxon>Sphingomonadaceae</taxon>
        <taxon>Novosphingobium</taxon>
    </lineage>
</organism>
<reference evidence="3" key="1">
    <citation type="submission" date="2022-03" db="EMBL/GenBank/DDBJ databases">
        <title>Identification of a novel bacterium isolated from mangrove sediments.</title>
        <authorList>
            <person name="Pan X."/>
        </authorList>
    </citation>
    <scope>NUCLEOTIDE SEQUENCE</scope>
    <source>
        <strain evidence="3">B2580</strain>
    </source>
</reference>
<evidence type="ECO:0000259" key="2">
    <source>
        <dbReference type="Pfam" id="PF13577"/>
    </source>
</evidence>
<evidence type="ECO:0000256" key="1">
    <source>
        <dbReference type="SAM" id="MobiDB-lite"/>
    </source>
</evidence>
<dbReference type="InterPro" id="IPR032710">
    <property type="entry name" value="NTF2-like_dom_sf"/>
</dbReference>
<feature type="region of interest" description="Disordered" evidence="1">
    <location>
        <begin position="160"/>
        <end position="184"/>
    </location>
</feature>
<name>A0ABT0B5C9_9SPHN</name>
<dbReference type="EMBL" id="JALHLE010000029">
    <property type="protein sequence ID" value="MCJ2180218.1"/>
    <property type="molecule type" value="Genomic_DNA"/>
</dbReference>
<dbReference type="InterPro" id="IPR037401">
    <property type="entry name" value="SnoaL-like"/>
</dbReference>
<sequence>MDEDRFAALERELRALKDRQEILDCIVSTSRGNDRFDKDLITGSYHPDGQHELGRQIISGQDYGDHANHAHGAISEVNLHNVTMHSCEIDGDVAHAESYVIGLFADKGAATSRMLAGRYIDRLERRDGIWRIALRRATVEVAMEGKAILPNGNGVVGSGYLKGSRDRSDPSYQRPLTAEGGERW</sequence>
<keyword evidence="4" id="KW-1185">Reference proteome</keyword>
<comment type="caution">
    <text evidence="3">The sequence shown here is derived from an EMBL/GenBank/DDBJ whole genome shotgun (WGS) entry which is preliminary data.</text>
</comment>
<dbReference type="Proteomes" id="UP001162880">
    <property type="component" value="Unassembled WGS sequence"/>
</dbReference>
<proteinExistence type="predicted"/>
<dbReference type="SUPFAM" id="SSF54427">
    <property type="entry name" value="NTF2-like"/>
    <property type="match status" value="1"/>
</dbReference>
<evidence type="ECO:0000313" key="4">
    <source>
        <dbReference type="Proteomes" id="UP001162880"/>
    </source>
</evidence>
<dbReference type="Gene3D" id="3.10.450.50">
    <property type="match status" value="1"/>
</dbReference>
<dbReference type="Pfam" id="PF13577">
    <property type="entry name" value="SnoaL_4"/>
    <property type="match status" value="1"/>
</dbReference>
<evidence type="ECO:0000313" key="3">
    <source>
        <dbReference type="EMBL" id="MCJ2180218.1"/>
    </source>
</evidence>
<dbReference type="RefSeq" id="WP_243995637.1">
    <property type="nucleotide sequence ID" value="NZ_JALHLE010000029.1"/>
</dbReference>
<gene>
    <name evidence="3" type="ORF">MTR64_16725</name>
</gene>
<accession>A0ABT0B5C9</accession>
<feature type="domain" description="SnoaL-like" evidence="2">
    <location>
        <begin position="15"/>
        <end position="136"/>
    </location>
</feature>